<dbReference type="CDD" id="cd18186">
    <property type="entry name" value="BTB_POZ_ZBTB_KLHL-like"/>
    <property type="match status" value="1"/>
</dbReference>
<dbReference type="SUPFAM" id="SSF54695">
    <property type="entry name" value="POZ domain"/>
    <property type="match status" value="1"/>
</dbReference>
<evidence type="ECO:0000313" key="3">
    <source>
        <dbReference type="Proteomes" id="UP000549394"/>
    </source>
</evidence>
<dbReference type="Pfam" id="PF26017">
    <property type="entry name" value="BACK_BTBD8"/>
    <property type="match status" value="1"/>
</dbReference>
<comment type="caution">
    <text evidence="2">The sequence shown here is derived from an EMBL/GenBank/DDBJ whole genome shotgun (WGS) entry which is preliminary data.</text>
</comment>
<evidence type="ECO:0000259" key="1">
    <source>
        <dbReference type="PROSITE" id="PS50097"/>
    </source>
</evidence>
<dbReference type="PROSITE" id="PS50097">
    <property type="entry name" value="BTB"/>
    <property type="match status" value="1"/>
</dbReference>
<dbReference type="InterPro" id="IPR043225">
    <property type="entry name" value="BACK_BTBD8"/>
</dbReference>
<sequence>MSLANEKENFSNSILATLPRDFYKDYLGLIENKNEEDKNVPFFEIELLRNDCELCRSVVVVEEFGDVFSEKAKNVISDESKENGLTEIKEASIRKRLSHLYEAHLKDTSDETLVIEEKKVLIHKSLLSKLSSFFEAFFSDRWEGPDDEVKLNGVSYNHFVKVLDIVYCKFPQVEKEEIFPLLELSEIYDIRIASLYLAACIEVVLCRRFRRPEKNKEDAFHAFHLSDRFRLDRLKDKIVRWFCKYWQEFWRNENFSVGGMKLHNACMESSIQAWTVNGTSIKSLIEHLSNLASFQNNLPSDKSQNTQNMCNKIALKLNQILCSELSYKKAVLLANIALNDEDFKLVEIAMEHLKAEQALKMYENIVDFPNEEGRDFLPKLMAILKDFIKKNFQKCYSCQNMWEKLSAKHRKLICTESNMFGFEDKPLVSFQKKIIKKIPKPIAKRLKPKIEEKPKQSKQMEEKKASSHKISFQGELKELPAGQVFRCEFIPTFEVLFIN</sequence>
<dbReference type="EMBL" id="CAJFCJ010000008">
    <property type="protein sequence ID" value="CAD5118159.1"/>
    <property type="molecule type" value="Genomic_DNA"/>
</dbReference>
<gene>
    <name evidence="2" type="ORF">DGYR_LOCUS6583</name>
</gene>
<evidence type="ECO:0000313" key="2">
    <source>
        <dbReference type="EMBL" id="CAD5118159.1"/>
    </source>
</evidence>
<dbReference type="Gene3D" id="3.30.710.10">
    <property type="entry name" value="Potassium Channel Kv1.1, Chain A"/>
    <property type="match status" value="1"/>
</dbReference>
<proteinExistence type="predicted"/>
<accession>A0A7I8VRN0</accession>
<dbReference type="Proteomes" id="UP000549394">
    <property type="component" value="Unassembled WGS sequence"/>
</dbReference>
<dbReference type="PANTHER" id="PTHR22744">
    <property type="entry name" value="HELIX LOOP HELIX PROTEIN 21-RELATED"/>
    <property type="match status" value="1"/>
</dbReference>
<dbReference type="AlphaFoldDB" id="A0A7I8VRN0"/>
<dbReference type="InterPro" id="IPR000210">
    <property type="entry name" value="BTB/POZ_dom"/>
</dbReference>
<name>A0A7I8VRN0_9ANNE</name>
<dbReference type="SMART" id="SM00225">
    <property type="entry name" value="BTB"/>
    <property type="match status" value="1"/>
</dbReference>
<keyword evidence="3" id="KW-1185">Reference proteome</keyword>
<dbReference type="InterPro" id="IPR011333">
    <property type="entry name" value="SKP1/BTB/POZ_sf"/>
</dbReference>
<protein>
    <submittedName>
        <fullName evidence="2">DgyrCDS6892</fullName>
    </submittedName>
</protein>
<dbReference type="Pfam" id="PF00651">
    <property type="entry name" value="BTB"/>
    <property type="match status" value="1"/>
</dbReference>
<reference evidence="2 3" key="1">
    <citation type="submission" date="2020-08" db="EMBL/GenBank/DDBJ databases">
        <authorList>
            <person name="Hejnol A."/>
        </authorList>
    </citation>
    <scope>NUCLEOTIDE SEQUENCE [LARGE SCALE GENOMIC DNA]</scope>
</reference>
<dbReference type="PANTHER" id="PTHR22744:SF14">
    <property type="entry name" value="BTB DOMAIN-CONTAINING PROTEIN-RELATED"/>
    <property type="match status" value="1"/>
</dbReference>
<organism evidence="2 3">
    <name type="scientific">Dimorphilus gyrociliatus</name>
    <dbReference type="NCBI Taxonomy" id="2664684"/>
    <lineage>
        <taxon>Eukaryota</taxon>
        <taxon>Metazoa</taxon>
        <taxon>Spiralia</taxon>
        <taxon>Lophotrochozoa</taxon>
        <taxon>Annelida</taxon>
        <taxon>Polychaeta</taxon>
        <taxon>Polychaeta incertae sedis</taxon>
        <taxon>Dinophilidae</taxon>
        <taxon>Dimorphilus</taxon>
    </lineage>
</organism>
<feature type="domain" description="BTB" evidence="1">
    <location>
        <begin position="109"/>
        <end position="175"/>
    </location>
</feature>